<evidence type="ECO:0000256" key="2">
    <source>
        <dbReference type="SAM" id="Phobius"/>
    </source>
</evidence>
<dbReference type="PANTHER" id="PTHR34703">
    <property type="entry name" value="ANTIPORTER SUBUNIT MNHG2-RELATED"/>
    <property type="match status" value="1"/>
</dbReference>
<feature type="transmembrane region" description="Helical" evidence="2">
    <location>
        <begin position="61"/>
        <end position="83"/>
    </location>
</feature>
<evidence type="ECO:0000256" key="1">
    <source>
        <dbReference type="ARBA" id="ARBA00008404"/>
    </source>
</evidence>
<dbReference type="Pfam" id="PF03334">
    <property type="entry name" value="PhaG_MnhG_YufB"/>
    <property type="match status" value="1"/>
</dbReference>
<dbReference type="Proteomes" id="UP000232453">
    <property type="component" value="Unassembled WGS sequence"/>
</dbReference>
<name>A0AA44UNC2_PSEA5</name>
<gene>
    <name evidence="3" type="ORF">ATL51_2036</name>
</gene>
<dbReference type="RefSeq" id="WP_100878461.1">
    <property type="nucleotide sequence ID" value="NZ_JBICSI010000003.1"/>
</dbReference>
<dbReference type="GO" id="GO:0015385">
    <property type="term" value="F:sodium:proton antiporter activity"/>
    <property type="evidence" value="ECO:0007669"/>
    <property type="project" value="TreeGrafter"/>
</dbReference>
<dbReference type="EMBL" id="PHUJ01000003">
    <property type="protein sequence ID" value="PKB30376.1"/>
    <property type="molecule type" value="Genomic_DNA"/>
</dbReference>
<comment type="similarity">
    <text evidence="1">Belongs to the CPA3 antiporters (TC 2.A.63) subunit G family.</text>
</comment>
<dbReference type="InterPro" id="IPR005133">
    <property type="entry name" value="PhaG_MnhG_YufB"/>
</dbReference>
<dbReference type="AlphaFoldDB" id="A0AA44UNC2"/>
<protein>
    <submittedName>
        <fullName evidence="3">Multicomponent Na+:H+ antiporter subunit G</fullName>
    </submittedName>
</protein>
<keyword evidence="2" id="KW-1133">Transmembrane helix</keyword>
<feature type="transmembrane region" description="Helical" evidence="2">
    <location>
        <begin position="36"/>
        <end position="55"/>
    </location>
</feature>
<organism evidence="3 4">
    <name type="scientific">Pseudonocardia alni</name>
    <name type="common">Amycolata alni</name>
    <dbReference type="NCBI Taxonomy" id="33907"/>
    <lineage>
        <taxon>Bacteria</taxon>
        <taxon>Bacillati</taxon>
        <taxon>Actinomycetota</taxon>
        <taxon>Actinomycetes</taxon>
        <taxon>Pseudonocardiales</taxon>
        <taxon>Pseudonocardiaceae</taxon>
        <taxon>Pseudonocardia</taxon>
    </lineage>
</organism>
<feature type="transmembrane region" description="Helical" evidence="2">
    <location>
        <begin position="6"/>
        <end position="24"/>
    </location>
</feature>
<keyword evidence="2" id="KW-0812">Transmembrane</keyword>
<evidence type="ECO:0000313" key="4">
    <source>
        <dbReference type="Proteomes" id="UP000232453"/>
    </source>
</evidence>
<evidence type="ECO:0000313" key="3">
    <source>
        <dbReference type="EMBL" id="PKB30376.1"/>
    </source>
</evidence>
<comment type="caution">
    <text evidence="3">The sequence shown here is derived from an EMBL/GenBank/DDBJ whole genome shotgun (WGS) entry which is preliminary data.</text>
</comment>
<dbReference type="PANTHER" id="PTHR34703:SF1">
    <property type="entry name" value="ANTIPORTER SUBUNIT MNHG2-RELATED"/>
    <property type="match status" value="1"/>
</dbReference>
<accession>A0AA44UNC2</accession>
<keyword evidence="2" id="KW-0472">Membrane</keyword>
<proteinExistence type="inferred from homology"/>
<reference evidence="3 4" key="1">
    <citation type="submission" date="2017-11" db="EMBL/GenBank/DDBJ databases">
        <title>Sequencing the genomes of 1000 actinobacteria strains.</title>
        <authorList>
            <person name="Klenk H.-P."/>
        </authorList>
    </citation>
    <scope>NUCLEOTIDE SEQUENCE [LARGE SCALE GENOMIC DNA]</scope>
    <source>
        <strain evidence="3 4">DSM 44104</strain>
    </source>
</reference>
<sequence>MTVFGQVLTVAGALVLLLAAVGLLRFGDVYMRASAVATATGGGITLVLVGSFLVSPGVADGLMVLLAVGLQLVTSAVGGVLLARSAVQTGHRFRPDTASTALAGPARNGDDPC</sequence>